<dbReference type="CDD" id="cd07989">
    <property type="entry name" value="LPLAT_AGPAT-like"/>
    <property type="match status" value="1"/>
</dbReference>
<comment type="pathway">
    <text evidence="1">Lipid metabolism.</text>
</comment>
<gene>
    <name evidence="7" type="ORF">RXV79_21220</name>
</gene>
<evidence type="ECO:0000256" key="2">
    <source>
        <dbReference type="ARBA" id="ARBA00022516"/>
    </source>
</evidence>
<dbReference type="PANTHER" id="PTHR10434:SF64">
    <property type="entry name" value="1-ACYL-SN-GLYCEROL-3-PHOSPHATE ACYLTRANSFERASE-RELATED"/>
    <property type="match status" value="1"/>
</dbReference>
<keyword evidence="5 7" id="KW-0012">Acyltransferase</keyword>
<proteinExistence type="predicted"/>
<keyword evidence="8" id="KW-1185">Reference proteome</keyword>
<dbReference type="InterPro" id="IPR002123">
    <property type="entry name" value="Plipid/glycerol_acylTrfase"/>
</dbReference>
<accession>A0ABZ0CX26</accession>
<dbReference type="EMBL" id="CP136336">
    <property type="protein sequence ID" value="WOB07423.1"/>
    <property type="molecule type" value="Genomic_DNA"/>
</dbReference>
<evidence type="ECO:0000259" key="6">
    <source>
        <dbReference type="SMART" id="SM00563"/>
    </source>
</evidence>
<evidence type="ECO:0000256" key="5">
    <source>
        <dbReference type="ARBA" id="ARBA00023315"/>
    </source>
</evidence>
<organism evidence="7 8">
    <name type="scientific">Piscinibacter gummiphilus</name>
    <dbReference type="NCBI Taxonomy" id="946333"/>
    <lineage>
        <taxon>Bacteria</taxon>
        <taxon>Pseudomonadati</taxon>
        <taxon>Pseudomonadota</taxon>
        <taxon>Betaproteobacteria</taxon>
        <taxon>Burkholderiales</taxon>
        <taxon>Sphaerotilaceae</taxon>
        <taxon>Piscinibacter</taxon>
    </lineage>
</organism>
<name>A0ABZ0CX26_9BURK</name>
<dbReference type="Pfam" id="PF01553">
    <property type="entry name" value="Acyltransferase"/>
    <property type="match status" value="1"/>
</dbReference>
<keyword evidence="3" id="KW-0808">Transferase</keyword>
<evidence type="ECO:0000256" key="1">
    <source>
        <dbReference type="ARBA" id="ARBA00005189"/>
    </source>
</evidence>
<dbReference type="Proteomes" id="UP001303946">
    <property type="component" value="Chromosome"/>
</dbReference>
<feature type="domain" description="Phospholipid/glycerol acyltransferase" evidence="6">
    <location>
        <begin position="66"/>
        <end position="178"/>
    </location>
</feature>
<evidence type="ECO:0000313" key="7">
    <source>
        <dbReference type="EMBL" id="WOB07423.1"/>
    </source>
</evidence>
<evidence type="ECO:0000256" key="4">
    <source>
        <dbReference type="ARBA" id="ARBA00023098"/>
    </source>
</evidence>
<dbReference type="SMART" id="SM00563">
    <property type="entry name" value="PlsC"/>
    <property type="match status" value="1"/>
</dbReference>
<evidence type="ECO:0000256" key="3">
    <source>
        <dbReference type="ARBA" id="ARBA00022679"/>
    </source>
</evidence>
<protein>
    <submittedName>
        <fullName evidence="7">Lysophospholipid acyltransferase family protein</fullName>
    </submittedName>
</protein>
<dbReference type="SUPFAM" id="SSF69593">
    <property type="entry name" value="Glycerol-3-phosphate (1)-acyltransferase"/>
    <property type="match status" value="1"/>
</dbReference>
<dbReference type="PANTHER" id="PTHR10434">
    <property type="entry name" value="1-ACYL-SN-GLYCEROL-3-PHOSPHATE ACYLTRANSFERASE"/>
    <property type="match status" value="1"/>
</dbReference>
<keyword evidence="4" id="KW-0443">Lipid metabolism</keyword>
<dbReference type="GO" id="GO:0016746">
    <property type="term" value="F:acyltransferase activity"/>
    <property type="evidence" value="ECO:0007669"/>
    <property type="project" value="UniProtKB-KW"/>
</dbReference>
<sequence length="252" mass="27221">MRSFIALWRLACVGRLLVAGVLRCAFIFPFITPAKRLWQTGRWCGQVARALGVTIEGEGRSHDGPALLVANHISWLDILAINAVHPARFVSKADVKHWPVLGWLVGCGGTLFIERERKRDALRVVHQIAAALKQGDTVAMFPEGTTGDGSTLLPFHANLLQAAISTDALLQPIALRYADDDGSPSQAVVWVGDSTLAESLWKVATARGLRVRVTQLAPLPSAGQDRRDLASRLRGQIGEALGFEVSALAADH</sequence>
<keyword evidence="2" id="KW-0444">Lipid biosynthesis</keyword>
<dbReference type="RefSeq" id="WP_316700090.1">
    <property type="nucleotide sequence ID" value="NZ_CP136336.1"/>
</dbReference>
<evidence type="ECO:0000313" key="8">
    <source>
        <dbReference type="Proteomes" id="UP001303946"/>
    </source>
</evidence>
<reference evidence="7 8" key="1">
    <citation type="submission" date="2023-10" db="EMBL/GenBank/DDBJ databases">
        <title>Bacteria for the degradation of biodegradable plastic PBAT(Polybutylene adipate terephthalate).</title>
        <authorList>
            <person name="Weon H.-Y."/>
            <person name="Yeon J."/>
        </authorList>
    </citation>
    <scope>NUCLEOTIDE SEQUENCE [LARGE SCALE GENOMIC DNA]</scope>
    <source>
        <strain evidence="7 8">SBD 7-3</strain>
    </source>
</reference>